<dbReference type="GO" id="GO:0031640">
    <property type="term" value="P:killing of cells of another organism"/>
    <property type="evidence" value="ECO:0007669"/>
    <property type="project" value="UniProtKB-KW"/>
</dbReference>
<evidence type="ECO:0000256" key="15">
    <source>
        <dbReference type="ARBA" id="ARBA00023180"/>
    </source>
</evidence>
<keyword evidence="10" id="KW-0180">Complement pathway</keyword>
<dbReference type="InterPro" id="IPR000884">
    <property type="entry name" value="TSP1_rpt"/>
</dbReference>
<dbReference type="PANTHER" id="PTHR45742:SF1">
    <property type="entry name" value="COMPLEMENT COMPONENT C8 ALPHA CHAIN"/>
    <property type="match status" value="1"/>
</dbReference>
<dbReference type="SMART" id="SM00192">
    <property type="entry name" value="LDLa"/>
    <property type="match status" value="1"/>
</dbReference>
<dbReference type="InterPro" id="IPR036383">
    <property type="entry name" value="TSP1_rpt_sf"/>
</dbReference>
<dbReference type="PROSITE" id="PS00022">
    <property type="entry name" value="EGF_1"/>
    <property type="match status" value="1"/>
</dbReference>
<protein>
    <submittedName>
        <fullName evidence="20">Complement component 8 alpha polypeptide</fullName>
    </submittedName>
</protein>
<keyword evidence="5" id="KW-0245">EGF-like domain</keyword>
<dbReference type="SMART" id="SM00209">
    <property type="entry name" value="TSP1"/>
    <property type="match status" value="2"/>
</dbReference>
<evidence type="ECO:0000256" key="16">
    <source>
        <dbReference type="ARBA" id="ARBA00023298"/>
    </source>
</evidence>
<feature type="chain" id="PRO_5004544922" evidence="18">
    <location>
        <begin position="24"/>
        <end position="591"/>
    </location>
</feature>
<dbReference type="GO" id="GO:0006958">
    <property type="term" value="P:complement activation, classical pathway"/>
    <property type="evidence" value="ECO:0007669"/>
    <property type="project" value="UniProtKB-KW"/>
</dbReference>
<keyword evidence="15" id="KW-0325">Glycoprotein</keyword>
<keyword evidence="14" id="KW-0179">Complement alternate pathway</keyword>
<keyword evidence="7" id="KW-0399">Innate immunity</keyword>
<comment type="caution">
    <text evidence="17">Lacks conserved residue(s) required for the propagation of feature annotation.</text>
</comment>
<dbReference type="InterPro" id="IPR020863">
    <property type="entry name" value="MACPF_CS"/>
</dbReference>
<dbReference type="SUPFAM" id="SSF82895">
    <property type="entry name" value="TSP-1 type 1 repeat"/>
    <property type="match status" value="2"/>
</dbReference>
<dbReference type="InterPro" id="IPR023415">
    <property type="entry name" value="LDLR_class-A_CS"/>
</dbReference>
<evidence type="ECO:0000256" key="7">
    <source>
        <dbReference type="ARBA" id="ARBA00022588"/>
    </source>
</evidence>
<gene>
    <name evidence="20" type="primary">C8a</name>
</gene>
<proteinExistence type="evidence at transcript level"/>
<dbReference type="GO" id="GO:0006957">
    <property type="term" value="P:complement activation, alternative pathway"/>
    <property type="evidence" value="ECO:0007669"/>
    <property type="project" value="UniProtKB-KW"/>
</dbReference>
<dbReference type="CDD" id="cd00112">
    <property type="entry name" value="LDLa"/>
    <property type="match status" value="1"/>
</dbReference>
<dbReference type="PRINTS" id="PR00764">
    <property type="entry name" value="COMPLEMENTC9"/>
</dbReference>
<dbReference type="Pfam" id="PF01823">
    <property type="entry name" value="MACPF"/>
    <property type="match status" value="1"/>
</dbReference>
<evidence type="ECO:0000256" key="11">
    <source>
        <dbReference type="ARBA" id="ARBA00023058"/>
    </source>
</evidence>
<evidence type="ECO:0000256" key="4">
    <source>
        <dbReference type="ARBA" id="ARBA00022525"/>
    </source>
</evidence>
<feature type="domain" description="MACPF" evidence="19">
    <location>
        <begin position="148"/>
        <end position="506"/>
    </location>
</feature>
<keyword evidence="13 17" id="KW-1015">Disulfide bond</keyword>
<dbReference type="InterPro" id="IPR000742">
    <property type="entry name" value="EGF"/>
</dbReference>
<dbReference type="PROSITE" id="PS50092">
    <property type="entry name" value="TSP1"/>
    <property type="match status" value="2"/>
</dbReference>
<name>S5ZB07_9CHON</name>
<dbReference type="InterPro" id="IPR002172">
    <property type="entry name" value="LDrepeatLR_classA_rpt"/>
</dbReference>
<dbReference type="GO" id="GO:0044218">
    <property type="term" value="C:other organism cell membrane"/>
    <property type="evidence" value="ECO:0007669"/>
    <property type="project" value="UniProtKB-KW"/>
</dbReference>
<keyword evidence="12" id="KW-0472">Membrane</keyword>
<dbReference type="Pfam" id="PF00057">
    <property type="entry name" value="Ldl_recept_a"/>
    <property type="match status" value="1"/>
</dbReference>
<comment type="similarity">
    <text evidence="3">Belongs to the complement C6/C7/C8/C9 family.</text>
</comment>
<sequence length="591" mass="66374">MNLFLNCFSSFACLLFLTHFANSNQISNSSGYCCTHHSGRKIRSVVPLDCQLGQWAQWTVCSPCEMRKFRYRNLNRPAMYGGSLCIGSLWQEDSCETSEQCIPEDNCGDQFQCSSGRCIKRHLLCNGERDCADFSDEETCESDYPNERRTFCSNLFEIPGIEAIMTGYNNLISDVGRTVLDTGFGGYCEYVYNGDWRELRYDSECEHLYYNDDEKYFRKPYNLLTYRFEAIADSGFTIDVHDNVYELATAMRSSDSFEFGVGVKVSVVKAAIAFGEYSTFIRNVTKFQGKDVSFVRVRTKIQTAHFKMRRYNLLLDEDMTESLMKLPDEYNYGMYAKFIADYGTHYYASGTLGGVYEFILVLNKKILAESDVTASEAGFCVAGSLGVVVSKGPMDVGGSIKGKICKSNLDHKEPSETSSSLVEDVLPHVLGGDLKSSAGLLGHGIPDVKMYRHWGKSLKYLPAVIDFELMPIYDLVARSNLPNVEIKQQNLKRAWEEYVAEFNPCRCPVCYNNGKAILMDNICTCVCLPGYEGKACQDTKRKGPTNGNWSCWSGWSSCQNGSKQRTRSCNHPPPKDGGATCLGKNAQSKHC</sequence>
<feature type="disulfide bond" evidence="17">
    <location>
        <begin position="113"/>
        <end position="131"/>
    </location>
</feature>
<dbReference type="Gene3D" id="2.10.25.10">
    <property type="entry name" value="Laminin"/>
    <property type="match status" value="1"/>
</dbReference>
<dbReference type="SUPFAM" id="SSF57424">
    <property type="entry name" value="LDL receptor-like module"/>
    <property type="match status" value="1"/>
</dbReference>
<dbReference type="PANTHER" id="PTHR45742">
    <property type="entry name" value="COMPLEMENT COMPONENT C6"/>
    <property type="match status" value="1"/>
</dbReference>
<reference evidence="20" key="1">
    <citation type="journal article" date="2013" name="Fish Shellfish Immunol.">
        <title>Molecular cloning of the alpha subunit of complement component C8 (CpC8alpha) of whitespotted bamboo shark (Chiloscyllium plagiosum).</title>
        <authorList>
            <person name="Wang Y."/>
            <person name="Zhang M."/>
            <person name="Wang C."/>
            <person name="Ye B."/>
            <person name="Hua Z."/>
        </authorList>
    </citation>
    <scope>NUCLEOTIDE SEQUENCE</scope>
</reference>
<evidence type="ECO:0000256" key="9">
    <source>
        <dbReference type="ARBA" id="ARBA00022859"/>
    </source>
</evidence>
<dbReference type="PROSITE" id="PS50068">
    <property type="entry name" value="LDLRA_2"/>
    <property type="match status" value="1"/>
</dbReference>
<dbReference type="PROSITE" id="PS01209">
    <property type="entry name" value="LDLRA_1"/>
    <property type="match status" value="1"/>
</dbReference>
<evidence type="ECO:0000256" key="17">
    <source>
        <dbReference type="PROSITE-ProRule" id="PRU00124"/>
    </source>
</evidence>
<dbReference type="PRINTS" id="PR01705">
    <property type="entry name" value="TSP1REPEAT"/>
</dbReference>
<evidence type="ECO:0000313" key="20">
    <source>
        <dbReference type="EMBL" id="AGT15865.1"/>
    </source>
</evidence>
<dbReference type="GO" id="GO:0005576">
    <property type="term" value="C:extracellular region"/>
    <property type="evidence" value="ECO:0007669"/>
    <property type="project" value="UniProtKB-SubCell"/>
</dbReference>
<evidence type="ECO:0000256" key="5">
    <source>
        <dbReference type="ARBA" id="ARBA00022536"/>
    </source>
</evidence>
<dbReference type="Gene3D" id="4.10.400.10">
    <property type="entry name" value="Low-density Lipoprotein Receptor"/>
    <property type="match status" value="1"/>
</dbReference>
<keyword evidence="6" id="KW-1052">Target cell membrane</keyword>
<evidence type="ECO:0000256" key="12">
    <source>
        <dbReference type="ARBA" id="ARBA00023136"/>
    </source>
</evidence>
<keyword evidence="9" id="KW-0391">Immunity</keyword>
<evidence type="ECO:0000256" key="8">
    <source>
        <dbReference type="ARBA" id="ARBA00022852"/>
    </source>
</evidence>
<dbReference type="PROSITE" id="PS00279">
    <property type="entry name" value="MACPF_1"/>
    <property type="match status" value="1"/>
</dbReference>
<evidence type="ECO:0000256" key="3">
    <source>
        <dbReference type="ARBA" id="ARBA00009214"/>
    </source>
</evidence>
<dbReference type="PROSITE" id="PS51412">
    <property type="entry name" value="MACPF_2"/>
    <property type="match status" value="1"/>
</dbReference>
<dbReference type="PROSITE" id="PS01186">
    <property type="entry name" value="EGF_2"/>
    <property type="match status" value="1"/>
</dbReference>
<feature type="disulfide bond" evidence="17">
    <location>
        <begin position="125"/>
        <end position="140"/>
    </location>
</feature>
<keyword evidence="18" id="KW-0732">Signal</keyword>
<evidence type="ECO:0000256" key="1">
    <source>
        <dbReference type="ARBA" id="ARBA00004175"/>
    </source>
</evidence>
<keyword evidence="8" id="KW-0204">Cytolysis</keyword>
<dbReference type="InterPro" id="IPR020864">
    <property type="entry name" value="MACPF"/>
</dbReference>
<dbReference type="InterPro" id="IPR036055">
    <property type="entry name" value="LDL_receptor-like_sf"/>
</dbReference>
<dbReference type="GO" id="GO:0005579">
    <property type="term" value="C:membrane attack complex"/>
    <property type="evidence" value="ECO:0007669"/>
    <property type="project" value="UniProtKB-KW"/>
</dbReference>
<evidence type="ECO:0000256" key="13">
    <source>
        <dbReference type="ARBA" id="ARBA00023157"/>
    </source>
</evidence>
<keyword evidence="16" id="KW-1053">Target membrane</keyword>
<dbReference type="SMART" id="SM00457">
    <property type="entry name" value="MACPF"/>
    <property type="match status" value="1"/>
</dbReference>
<evidence type="ECO:0000256" key="10">
    <source>
        <dbReference type="ARBA" id="ARBA00022875"/>
    </source>
</evidence>
<keyword evidence="4" id="KW-0964">Secreted</keyword>
<dbReference type="InterPro" id="IPR001862">
    <property type="entry name" value="MAC_perforin"/>
</dbReference>
<feature type="signal peptide" evidence="18">
    <location>
        <begin position="1"/>
        <end position="23"/>
    </location>
</feature>
<accession>S5ZB07</accession>
<keyword evidence="11" id="KW-0473">Membrane attack complex</keyword>
<dbReference type="AlphaFoldDB" id="S5ZB07"/>
<evidence type="ECO:0000256" key="6">
    <source>
        <dbReference type="ARBA" id="ARBA00022537"/>
    </source>
</evidence>
<evidence type="ECO:0000256" key="18">
    <source>
        <dbReference type="SAM" id="SignalP"/>
    </source>
</evidence>
<evidence type="ECO:0000259" key="19">
    <source>
        <dbReference type="PROSITE" id="PS51412"/>
    </source>
</evidence>
<evidence type="ECO:0000256" key="2">
    <source>
        <dbReference type="ARBA" id="ARBA00004613"/>
    </source>
</evidence>
<comment type="subcellular location">
    <subcellularLocation>
        <location evidence="2">Secreted</location>
    </subcellularLocation>
    <subcellularLocation>
        <location evidence="1">Target cell membrane</location>
    </subcellularLocation>
</comment>
<dbReference type="EMBL" id="KC955236">
    <property type="protein sequence ID" value="AGT15865.1"/>
    <property type="molecule type" value="mRNA"/>
</dbReference>
<dbReference type="Gene3D" id="2.20.100.10">
    <property type="entry name" value="Thrombospondin type-1 (TSP1) repeat"/>
    <property type="match status" value="2"/>
</dbReference>
<evidence type="ECO:0000256" key="14">
    <source>
        <dbReference type="ARBA" id="ARBA00023162"/>
    </source>
</evidence>
<organism evidence="20">
    <name type="scientific">Chiloscyllium plagiosum</name>
    <name type="common">whitespotted bambooshark</name>
    <dbReference type="NCBI Taxonomy" id="36176"/>
    <lineage>
        <taxon>Eukaryota</taxon>
        <taxon>Metazoa</taxon>
        <taxon>Chordata</taxon>
        <taxon>Craniata</taxon>
        <taxon>Vertebrata</taxon>
        <taxon>Chondrichthyes</taxon>
        <taxon>Elasmobranchii</taxon>
        <taxon>Galeomorphii</taxon>
        <taxon>Galeoidea</taxon>
        <taxon>Orectolobiformes</taxon>
        <taxon>Hemiscylliidae</taxon>
        <taxon>Chiloscyllium</taxon>
    </lineage>
</organism>